<dbReference type="InterPro" id="IPR045180">
    <property type="entry name" value="La_dom_prot"/>
</dbReference>
<evidence type="ECO:0000259" key="5">
    <source>
        <dbReference type="PROSITE" id="PS50961"/>
    </source>
</evidence>
<feature type="compositionally biased region" description="Low complexity" evidence="3">
    <location>
        <begin position="211"/>
        <end position="222"/>
    </location>
</feature>
<dbReference type="AlphaFoldDB" id="A0A835QW31"/>
<dbReference type="CDD" id="cd07323">
    <property type="entry name" value="LAM"/>
    <property type="match status" value="1"/>
</dbReference>
<evidence type="ECO:0000313" key="7">
    <source>
        <dbReference type="Proteomes" id="UP000639772"/>
    </source>
</evidence>
<dbReference type="GO" id="GO:0003723">
    <property type="term" value="F:RNA binding"/>
    <property type="evidence" value="ECO:0007669"/>
    <property type="project" value="UniProtKB-UniRule"/>
</dbReference>
<dbReference type="SUPFAM" id="SSF46785">
    <property type="entry name" value="Winged helix' DNA-binding domain"/>
    <property type="match status" value="1"/>
</dbReference>
<evidence type="ECO:0000256" key="4">
    <source>
        <dbReference type="SAM" id="Phobius"/>
    </source>
</evidence>
<sequence length="510" mass="56592">MKSAAKFFKCKAMDSAQSWFSWLEGSGWFAAFILQFLPNVLIFVSMYIIIPSVLSYLSKFERHLTVSGEQTALLKMSTSTTSCLFTGLEASQLAMMGDATKLQAIFTLGLLFFYKVLPSKNDEFQPSILEGMQTFDNFVDGETDYRENDHSSIAAIDPPLSSAIPIAPPLDSLERSVLKSSVNLPLQASEHVGDGNACSARGKKPAWNLPSSSVSAEEGSVSPNSKLASSNTNLNPTSKPSPYSIHKPTKRGNTSGATYGGPAVPPPLTSSQMNQPLSEKQTLSETSPKVSPNKYTNNNDNWDRAHKVGAVATQSHGVNDQRSYGGSRRGNNGHHNSYVNRWDSERRGSEWNHRNFVRDVHMLQLHTPWGVQPYPRPPFATQLIAPPPPPPPPPLRPFNNNFGFLDFSPAVYHVPALPNHYPEPVRGVSFSPHPAPAPVMFYPTSDQQRTMLLKQIEYYFSPENLCKDTYLRQNMDEQGWVPISLIAGFNRVKRLTNNIQFIIDTMQPSM</sequence>
<dbReference type="Gene3D" id="1.10.10.10">
    <property type="entry name" value="Winged helix-like DNA-binding domain superfamily/Winged helix DNA-binding domain"/>
    <property type="match status" value="1"/>
</dbReference>
<feature type="region of interest" description="Disordered" evidence="3">
    <location>
        <begin position="314"/>
        <end position="340"/>
    </location>
</feature>
<feature type="compositionally biased region" description="Polar residues" evidence="3">
    <location>
        <begin position="269"/>
        <end position="300"/>
    </location>
</feature>
<keyword evidence="4" id="KW-0812">Transmembrane</keyword>
<feature type="compositionally biased region" description="Polar residues" evidence="3">
    <location>
        <begin position="223"/>
        <end position="241"/>
    </location>
</feature>
<evidence type="ECO:0000256" key="1">
    <source>
        <dbReference type="ARBA" id="ARBA00022884"/>
    </source>
</evidence>
<feature type="compositionally biased region" description="Low complexity" evidence="3">
    <location>
        <begin position="322"/>
        <end position="337"/>
    </location>
</feature>
<dbReference type="GO" id="GO:0005737">
    <property type="term" value="C:cytoplasm"/>
    <property type="evidence" value="ECO:0007669"/>
    <property type="project" value="UniProtKB-ARBA"/>
</dbReference>
<comment type="caution">
    <text evidence="6">The sequence shown here is derived from an EMBL/GenBank/DDBJ whole genome shotgun (WGS) entry which is preliminary data.</text>
</comment>
<keyword evidence="1 2" id="KW-0694">RNA-binding</keyword>
<dbReference type="PANTHER" id="PTHR22792:SF132">
    <property type="entry name" value="LA-RELATED PROTEIN 1"/>
    <property type="match status" value="1"/>
</dbReference>
<dbReference type="EMBL" id="JADCNM010000007">
    <property type="protein sequence ID" value="KAG0474882.1"/>
    <property type="molecule type" value="Genomic_DNA"/>
</dbReference>
<keyword evidence="4" id="KW-0472">Membrane</keyword>
<dbReference type="OrthoDB" id="340227at2759"/>
<dbReference type="InterPro" id="IPR036388">
    <property type="entry name" value="WH-like_DNA-bd_sf"/>
</dbReference>
<dbReference type="PROSITE" id="PS50961">
    <property type="entry name" value="HTH_LA"/>
    <property type="match status" value="1"/>
</dbReference>
<proteinExistence type="predicted"/>
<evidence type="ECO:0000313" key="6">
    <source>
        <dbReference type="EMBL" id="KAG0474882.1"/>
    </source>
</evidence>
<reference evidence="6 7" key="1">
    <citation type="journal article" date="2020" name="Nat. Food">
        <title>A phased Vanilla planifolia genome enables genetic improvement of flavour and production.</title>
        <authorList>
            <person name="Hasing T."/>
            <person name="Tang H."/>
            <person name="Brym M."/>
            <person name="Khazi F."/>
            <person name="Huang T."/>
            <person name="Chambers A.H."/>
        </authorList>
    </citation>
    <scope>NUCLEOTIDE SEQUENCE [LARGE SCALE GENOMIC DNA]</scope>
    <source>
        <tissue evidence="6">Leaf</tissue>
    </source>
</reference>
<dbReference type="SMART" id="SM00715">
    <property type="entry name" value="LA"/>
    <property type="match status" value="1"/>
</dbReference>
<feature type="transmembrane region" description="Helical" evidence="4">
    <location>
        <begin position="28"/>
        <end position="50"/>
    </location>
</feature>
<keyword evidence="4" id="KW-1133">Transmembrane helix</keyword>
<evidence type="ECO:0000256" key="3">
    <source>
        <dbReference type="SAM" id="MobiDB-lite"/>
    </source>
</evidence>
<evidence type="ECO:0000256" key="2">
    <source>
        <dbReference type="PROSITE-ProRule" id="PRU00332"/>
    </source>
</evidence>
<accession>A0A835QW31</accession>
<gene>
    <name evidence="6" type="ORF">HPP92_014568</name>
</gene>
<feature type="domain" description="HTH La-type RNA-binding" evidence="5">
    <location>
        <begin position="442"/>
        <end position="510"/>
    </location>
</feature>
<dbReference type="Proteomes" id="UP000639772">
    <property type="component" value="Chromosome 7"/>
</dbReference>
<organism evidence="6 7">
    <name type="scientific">Vanilla planifolia</name>
    <name type="common">Vanilla</name>
    <dbReference type="NCBI Taxonomy" id="51239"/>
    <lineage>
        <taxon>Eukaryota</taxon>
        <taxon>Viridiplantae</taxon>
        <taxon>Streptophyta</taxon>
        <taxon>Embryophyta</taxon>
        <taxon>Tracheophyta</taxon>
        <taxon>Spermatophyta</taxon>
        <taxon>Magnoliopsida</taxon>
        <taxon>Liliopsida</taxon>
        <taxon>Asparagales</taxon>
        <taxon>Orchidaceae</taxon>
        <taxon>Vanilloideae</taxon>
        <taxon>Vanilleae</taxon>
        <taxon>Vanilla</taxon>
    </lineage>
</organism>
<name>A0A835QW31_VANPL</name>
<dbReference type="PANTHER" id="PTHR22792">
    <property type="entry name" value="LUPUS LA PROTEIN-RELATED"/>
    <property type="match status" value="1"/>
</dbReference>
<protein>
    <recommendedName>
        <fullName evidence="5">HTH La-type RNA-binding domain-containing protein</fullName>
    </recommendedName>
</protein>
<dbReference type="InterPro" id="IPR006630">
    <property type="entry name" value="La_HTH"/>
</dbReference>
<dbReference type="Pfam" id="PF05383">
    <property type="entry name" value="La"/>
    <property type="match status" value="1"/>
</dbReference>
<dbReference type="InterPro" id="IPR036390">
    <property type="entry name" value="WH_DNA-bd_sf"/>
</dbReference>
<feature type="region of interest" description="Disordered" evidence="3">
    <location>
        <begin position="190"/>
        <end position="301"/>
    </location>
</feature>